<dbReference type="AlphaFoldDB" id="A0AA36AKQ6"/>
<feature type="region of interest" description="Disordered" evidence="1">
    <location>
        <begin position="87"/>
        <end position="108"/>
    </location>
</feature>
<protein>
    <submittedName>
        <fullName evidence="2">Uncharacterized protein</fullName>
    </submittedName>
</protein>
<dbReference type="EMBL" id="OX597815">
    <property type="protein sequence ID" value="CAI9718005.1"/>
    <property type="molecule type" value="Genomic_DNA"/>
</dbReference>
<sequence length="108" mass="11742">MPGIAKLHLEDSLEGGPQTKSLLGLFEKDAMSLKKYSNNLHNCCQRILSAQELLLANISKLQDKSPEEIKPAKLSSDEKYLVFTEKAPSTASSVQPVTDIGPVDDSEA</sequence>
<proteinExistence type="predicted"/>
<feature type="compositionally biased region" description="Polar residues" evidence="1">
    <location>
        <begin position="87"/>
        <end position="96"/>
    </location>
</feature>
<keyword evidence="3" id="KW-1185">Reference proteome</keyword>
<accession>A0AA36AKQ6</accession>
<reference evidence="2" key="1">
    <citation type="submission" date="2023-08" db="EMBL/GenBank/DDBJ databases">
        <authorList>
            <person name="Alioto T."/>
            <person name="Alioto T."/>
            <person name="Gomez Garrido J."/>
        </authorList>
    </citation>
    <scope>NUCLEOTIDE SEQUENCE</scope>
</reference>
<dbReference type="Gene3D" id="1.20.1270.60">
    <property type="entry name" value="Arfaptin homology (AH) domain/BAR domain"/>
    <property type="match status" value="1"/>
</dbReference>
<gene>
    <name evidence="2" type="ORF">OCTVUL_1B019699</name>
</gene>
<name>A0AA36AKQ6_OCTVU</name>
<evidence type="ECO:0000313" key="2">
    <source>
        <dbReference type="EMBL" id="CAI9718005.1"/>
    </source>
</evidence>
<organism evidence="2 3">
    <name type="scientific">Octopus vulgaris</name>
    <name type="common">Common octopus</name>
    <dbReference type="NCBI Taxonomy" id="6645"/>
    <lineage>
        <taxon>Eukaryota</taxon>
        <taxon>Metazoa</taxon>
        <taxon>Spiralia</taxon>
        <taxon>Lophotrochozoa</taxon>
        <taxon>Mollusca</taxon>
        <taxon>Cephalopoda</taxon>
        <taxon>Coleoidea</taxon>
        <taxon>Octopodiformes</taxon>
        <taxon>Octopoda</taxon>
        <taxon>Incirrata</taxon>
        <taxon>Octopodidae</taxon>
        <taxon>Octopus</taxon>
    </lineage>
</organism>
<evidence type="ECO:0000256" key="1">
    <source>
        <dbReference type="SAM" id="MobiDB-lite"/>
    </source>
</evidence>
<evidence type="ECO:0000313" key="3">
    <source>
        <dbReference type="Proteomes" id="UP001162480"/>
    </source>
</evidence>
<dbReference type="InterPro" id="IPR027267">
    <property type="entry name" value="AH/BAR_dom_sf"/>
</dbReference>
<dbReference type="Proteomes" id="UP001162480">
    <property type="component" value="Chromosome 2"/>
</dbReference>